<name>A0A0U3LMM6_STRGL</name>
<dbReference type="InterPro" id="IPR021401">
    <property type="entry name" value="DUF3040"/>
</dbReference>
<dbReference type="KEGG" id="sgb:WQO_31025"/>
<dbReference type="GeneID" id="27786865"/>
<gene>
    <name evidence="3" type="ORF">WQO_31025</name>
</gene>
<evidence type="ECO:0000313" key="3">
    <source>
        <dbReference type="EMBL" id="ALU97388.1"/>
    </source>
</evidence>
<keyword evidence="2" id="KW-0472">Membrane</keyword>
<keyword evidence="2" id="KW-1133">Transmembrane helix</keyword>
<feature type="region of interest" description="Disordered" evidence="1">
    <location>
        <begin position="15"/>
        <end position="34"/>
    </location>
</feature>
<proteinExistence type="predicted"/>
<evidence type="ECO:0000256" key="2">
    <source>
        <dbReference type="SAM" id="Phobius"/>
    </source>
</evidence>
<dbReference type="STRING" id="1172567.WQO_31025"/>
<keyword evidence="2" id="KW-0812">Transmembrane</keyword>
<dbReference type="Proteomes" id="UP000064183">
    <property type="component" value="Chromosome"/>
</dbReference>
<sequence>MPTYDERLRDLEEQLRHDDPGFAEAMSDGTPRSPREYRRRNAWLWLAVGLAALGMGIALGHGLLIAAGLVVAGAAAHLFDPQRGRLHGRDIPGTR</sequence>
<evidence type="ECO:0008006" key="5">
    <source>
        <dbReference type="Google" id="ProtNLM"/>
    </source>
</evidence>
<accession>A0A0U3LMM6</accession>
<dbReference type="EMBL" id="CP013738">
    <property type="protein sequence ID" value="ALU97388.1"/>
    <property type="molecule type" value="Genomic_DNA"/>
</dbReference>
<organism evidence="3 4">
    <name type="scientific">Streptomyces globisporus C-1027</name>
    <dbReference type="NCBI Taxonomy" id="1172567"/>
    <lineage>
        <taxon>Bacteria</taxon>
        <taxon>Bacillati</taxon>
        <taxon>Actinomycetota</taxon>
        <taxon>Actinomycetes</taxon>
        <taxon>Kitasatosporales</taxon>
        <taxon>Streptomycetaceae</taxon>
        <taxon>Streptomyces</taxon>
    </lineage>
</organism>
<dbReference type="Pfam" id="PF11239">
    <property type="entry name" value="DUF3040"/>
    <property type="match status" value="1"/>
</dbReference>
<evidence type="ECO:0000256" key="1">
    <source>
        <dbReference type="SAM" id="MobiDB-lite"/>
    </source>
</evidence>
<evidence type="ECO:0000313" key="4">
    <source>
        <dbReference type="Proteomes" id="UP000064183"/>
    </source>
</evidence>
<dbReference type="AlphaFoldDB" id="A0A0U3LMM6"/>
<protein>
    <recommendedName>
        <fullName evidence="5">DUF3040 domain-containing protein</fullName>
    </recommendedName>
</protein>
<dbReference type="RefSeq" id="WP_058954161.1">
    <property type="nucleotide sequence ID" value="NZ_CP013738.1"/>
</dbReference>
<feature type="transmembrane region" description="Helical" evidence="2">
    <location>
        <begin position="42"/>
        <end position="75"/>
    </location>
</feature>
<reference evidence="3 4" key="1">
    <citation type="journal article" date="2012" name="J. Bacteriol.">
        <title>Draft genome sequence of Streptomyces globisporus C-1027, which produces an antitumor antibiotic consisting of a nine-membered enediyne with a chromoprotein.</title>
        <authorList>
            <person name="Wang L."/>
            <person name="Wang S."/>
            <person name="He Q."/>
            <person name="Yu T."/>
            <person name="Li Q."/>
            <person name="Hong B."/>
        </authorList>
    </citation>
    <scope>NUCLEOTIDE SEQUENCE [LARGE SCALE GENOMIC DNA]</scope>
    <source>
        <strain evidence="3 4">C-1027</strain>
    </source>
</reference>